<dbReference type="Pfam" id="PF00702">
    <property type="entry name" value="Hydrolase"/>
    <property type="match status" value="1"/>
</dbReference>
<evidence type="ECO:0000256" key="7">
    <source>
        <dbReference type="ARBA" id="ARBA00022723"/>
    </source>
</evidence>
<evidence type="ECO:0000256" key="15">
    <source>
        <dbReference type="RuleBase" id="RU362081"/>
    </source>
</evidence>
<dbReference type="InterPro" id="IPR023298">
    <property type="entry name" value="ATPase_P-typ_TM_dom_sf"/>
</dbReference>
<keyword evidence="8 15" id="KW-0547">Nucleotide-binding</keyword>
<dbReference type="Pfam" id="PF00122">
    <property type="entry name" value="E1-E2_ATPase"/>
    <property type="match status" value="1"/>
</dbReference>
<dbReference type="InterPro" id="IPR023299">
    <property type="entry name" value="ATPase_P-typ_cyto_dom_N"/>
</dbReference>
<dbReference type="RefSeq" id="WP_124927299.1">
    <property type="nucleotide sequence ID" value="NZ_BMOH01000008.1"/>
</dbReference>
<feature type="transmembrane region" description="Helical" evidence="15">
    <location>
        <begin position="482"/>
        <end position="508"/>
    </location>
</feature>
<protein>
    <submittedName>
        <fullName evidence="18">Heavy metal translocating P-type ATPase</fullName>
    </submittedName>
</protein>
<dbReference type="SFLD" id="SFLDG00002">
    <property type="entry name" value="C1.7:_P-type_atpase_like"/>
    <property type="match status" value="1"/>
</dbReference>
<dbReference type="InterPro" id="IPR044492">
    <property type="entry name" value="P_typ_ATPase_HD_dom"/>
</dbReference>
<dbReference type="Gene3D" id="3.40.1110.10">
    <property type="entry name" value="Calcium-transporting ATPase, cytoplasmic domain N"/>
    <property type="match status" value="1"/>
</dbReference>
<feature type="compositionally biased region" description="Polar residues" evidence="16">
    <location>
        <begin position="1"/>
        <end position="21"/>
    </location>
</feature>
<evidence type="ECO:0000256" key="4">
    <source>
        <dbReference type="ARBA" id="ARBA00022475"/>
    </source>
</evidence>
<feature type="transmembrane region" description="Helical" evidence="15">
    <location>
        <begin position="788"/>
        <end position="804"/>
    </location>
</feature>
<keyword evidence="3" id="KW-0813">Transport</keyword>
<dbReference type="InterPro" id="IPR027256">
    <property type="entry name" value="P-typ_ATPase_IB"/>
</dbReference>
<feature type="transmembrane region" description="Helical" evidence="15">
    <location>
        <begin position="302"/>
        <end position="320"/>
    </location>
</feature>
<comment type="similarity">
    <text evidence="2 15">Belongs to the cation transport ATPase (P-type) (TC 3.A.3) family. Type IB subfamily.</text>
</comment>
<feature type="domain" description="HMA" evidence="17">
    <location>
        <begin position="121"/>
        <end position="187"/>
    </location>
</feature>
<keyword evidence="13" id="KW-0406">Ion transport</keyword>
<evidence type="ECO:0000256" key="14">
    <source>
        <dbReference type="ARBA" id="ARBA00023136"/>
    </source>
</evidence>
<accession>A0A3P1SLK0</accession>
<evidence type="ECO:0000256" key="13">
    <source>
        <dbReference type="ARBA" id="ARBA00023065"/>
    </source>
</evidence>
<keyword evidence="7 15" id="KW-0479">Metal-binding</keyword>
<dbReference type="Gene3D" id="2.70.150.10">
    <property type="entry name" value="Calcium-transporting ATPase, cytoplasmic transduction domain A"/>
    <property type="match status" value="1"/>
</dbReference>
<evidence type="ECO:0000256" key="11">
    <source>
        <dbReference type="ARBA" id="ARBA00022967"/>
    </source>
</evidence>
<evidence type="ECO:0000256" key="8">
    <source>
        <dbReference type="ARBA" id="ARBA00022741"/>
    </source>
</evidence>
<reference evidence="18 19" key="1">
    <citation type="submission" date="2018-11" db="EMBL/GenBank/DDBJ databases">
        <title>The draft genome sequence of Amphritea balenae JAMM 1525T.</title>
        <authorList>
            <person name="Fang Z."/>
            <person name="Zhang Y."/>
            <person name="Han X."/>
        </authorList>
    </citation>
    <scope>NUCLEOTIDE SEQUENCE [LARGE SCALE GENOMIC DNA]</scope>
    <source>
        <strain evidence="18 19">JAMM 1525</strain>
    </source>
</reference>
<dbReference type="InterPro" id="IPR006121">
    <property type="entry name" value="HMA_dom"/>
</dbReference>
<evidence type="ECO:0000256" key="9">
    <source>
        <dbReference type="ARBA" id="ARBA00022840"/>
    </source>
</evidence>
<evidence type="ECO:0000256" key="6">
    <source>
        <dbReference type="ARBA" id="ARBA00022692"/>
    </source>
</evidence>
<feature type="transmembrane region" description="Helical" evidence="15">
    <location>
        <begin position="241"/>
        <end position="262"/>
    </location>
</feature>
<keyword evidence="9 15" id="KW-0067">ATP-binding</keyword>
<dbReference type="SUPFAM" id="SSF56784">
    <property type="entry name" value="HAD-like"/>
    <property type="match status" value="1"/>
</dbReference>
<sequence>MNAHQTHQVDPNPADQNPVDQDSTDTDQGCFHCGLDVPVHSNFVTEISGKPRRMCCPGCQAVAQAIADGGLDNYYKHRTGEIRSPELRDQAIPEQLLAELALYNQPSIQKAFVTDSDDGTKHAALVIEGITCAACVWLLEHHIANFEGVNKISVNLTNHRASLNWDNDVIQLSDILSEIYRIGYQGHPYHPDKEEQMLATETRKATRRLGIAGVFCMQVMMLAVALYAGDTQGLEDHLVTFIRWASFALATPVVIYSARPFFEAAIRDIKTRHLTMDVPVSIAIGGAYLSSIWATITASGEVYYDSVTMFTFFLLIGRFLEMKARHRTGRAGNSLLNLLPASAIIISNGEEQMIPATDLNAGDRVLVKPGHTVPADGVILVGQSSIDESALTGEYLPVSKSAGDPIVGGTINVENPIQIEITQVGASTQLSAIVRLLERAHEEKPPVARAADKLAGYFVAAVLITALTVGITWWFIAPEHAFWITLSVLVVTCPCALSLATPTALTVATGTLRQNGLLVTRGHVLESLSRATHIIFDKTGTLTEGNLSLQQVVVLEDQDREQALTIACALEAHSEHPIAKAFHKQAQYLPAIKSAEITNHVGQGLEGCIDSKRYYLGKPRFASQHSNRVLDYCDAPDNHSQWLLLSSETGPIAWFGLTDPPRKQSQTTLAQLKAAGLQIEMLTGDSSAAVQQVASELGINKVIAGVTPEQKLQHIQQLQDSGARVIMVGDGINDIPVLAGAQTSIAMGSATDLAKTNADAVLISGELQRLPQALYLGRKTQAIIRQNLSWAIIYNLIALPLAATGMIAPYMAAIGMSASSLVVVGNALRLSKLSRINRVELPDTSIQTTES</sequence>
<dbReference type="SFLD" id="SFLDF00027">
    <property type="entry name" value="p-type_atpase"/>
    <property type="match status" value="1"/>
</dbReference>
<keyword evidence="6 15" id="KW-0812">Transmembrane</keyword>
<evidence type="ECO:0000259" key="17">
    <source>
        <dbReference type="PROSITE" id="PS50846"/>
    </source>
</evidence>
<evidence type="ECO:0000256" key="5">
    <source>
        <dbReference type="ARBA" id="ARBA00022553"/>
    </source>
</evidence>
<dbReference type="InterPro" id="IPR001757">
    <property type="entry name" value="P_typ_ATPase"/>
</dbReference>
<dbReference type="Proteomes" id="UP000267535">
    <property type="component" value="Unassembled WGS sequence"/>
</dbReference>
<dbReference type="CDD" id="cd02079">
    <property type="entry name" value="P-type_ATPase_HM"/>
    <property type="match status" value="1"/>
</dbReference>
<dbReference type="SUPFAM" id="SSF55008">
    <property type="entry name" value="HMA, heavy metal-associated domain"/>
    <property type="match status" value="1"/>
</dbReference>
<dbReference type="GO" id="GO:0005507">
    <property type="term" value="F:copper ion binding"/>
    <property type="evidence" value="ECO:0007669"/>
    <property type="project" value="TreeGrafter"/>
</dbReference>
<proteinExistence type="inferred from homology"/>
<keyword evidence="11" id="KW-1278">Translocase</keyword>
<dbReference type="PANTHER" id="PTHR43520">
    <property type="entry name" value="ATP7, ISOFORM B"/>
    <property type="match status" value="1"/>
</dbReference>
<dbReference type="GO" id="GO:0005524">
    <property type="term" value="F:ATP binding"/>
    <property type="evidence" value="ECO:0007669"/>
    <property type="project" value="UniProtKB-UniRule"/>
</dbReference>
<dbReference type="InterPro" id="IPR023214">
    <property type="entry name" value="HAD_sf"/>
</dbReference>
<dbReference type="AlphaFoldDB" id="A0A3P1SLK0"/>
<keyword evidence="5" id="KW-0597">Phosphoprotein</keyword>
<evidence type="ECO:0000256" key="16">
    <source>
        <dbReference type="SAM" id="MobiDB-lite"/>
    </source>
</evidence>
<evidence type="ECO:0000256" key="2">
    <source>
        <dbReference type="ARBA" id="ARBA00006024"/>
    </source>
</evidence>
<evidence type="ECO:0000256" key="1">
    <source>
        <dbReference type="ARBA" id="ARBA00004651"/>
    </source>
</evidence>
<feature type="region of interest" description="Disordered" evidence="16">
    <location>
        <begin position="1"/>
        <end position="25"/>
    </location>
</feature>
<dbReference type="Pfam" id="PF00403">
    <property type="entry name" value="HMA"/>
    <property type="match status" value="1"/>
</dbReference>
<dbReference type="OrthoDB" id="9814270at2"/>
<dbReference type="PROSITE" id="PS00154">
    <property type="entry name" value="ATPASE_E1_E2"/>
    <property type="match status" value="1"/>
</dbReference>
<dbReference type="FunFam" id="2.70.150.10:FF:000002">
    <property type="entry name" value="Copper-transporting ATPase 1, putative"/>
    <property type="match status" value="1"/>
</dbReference>
<dbReference type="NCBIfam" id="TIGR01511">
    <property type="entry name" value="ATPase-IB1_Cu"/>
    <property type="match status" value="1"/>
</dbReference>
<dbReference type="NCBIfam" id="TIGR01494">
    <property type="entry name" value="ATPase_P-type"/>
    <property type="match status" value="1"/>
</dbReference>
<dbReference type="Pfam" id="PF12156">
    <property type="entry name" value="ATPase-cat_bd"/>
    <property type="match status" value="1"/>
</dbReference>
<dbReference type="InterPro" id="IPR036163">
    <property type="entry name" value="HMA_dom_sf"/>
</dbReference>
<dbReference type="InterPro" id="IPR021993">
    <property type="entry name" value="ATPase-cat-bd"/>
</dbReference>
<name>A0A3P1SLK0_9GAMM</name>
<dbReference type="PROSITE" id="PS01229">
    <property type="entry name" value="COF_2"/>
    <property type="match status" value="1"/>
</dbReference>
<dbReference type="EMBL" id="RQXV01000010">
    <property type="protein sequence ID" value="RRC97804.1"/>
    <property type="molecule type" value="Genomic_DNA"/>
</dbReference>
<dbReference type="PROSITE" id="PS01047">
    <property type="entry name" value="HMA_1"/>
    <property type="match status" value="1"/>
</dbReference>
<dbReference type="SUPFAM" id="SSF81653">
    <property type="entry name" value="Calcium ATPase, transduction domain A"/>
    <property type="match status" value="1"/>
</dbReference>
<dbReference type="CDD" id="cd00371">
    <property type="entry name" value="HMA"/>
    <property type="match status" value="1"/>
</dbReference>
<feature type="transmembrane region" description="Helical" evidence="15">
    <location>
        <begin position="209"/>
        <end position="229"/>
    </location>
</feature>
<comment type="subcellular location">
    <subcellularLocation>
        <location evidence="1">Cell membrane</location>
        <topology evidence="1">Multi-pass membrane protein</topology>
    </subcellularLocation>
</comment>
<dbReference type="Gene3D" id="3.40.50.1000">
    <property type="entry name" value="HAD superfamily/HAD-like"/>
    <property type="match status" value="1"/>
</dbReference>
<dbReference type="InterPro" id="IPR059000">
    <property type="entry name" value="ATPase_P-type_domA"/>
</dbReference>
<dbReference type="SUPFAM" id="SSF81665">
    <property type="entry name" value="Calcium ATPase, transmembrane domain M"/>
    <property type="match status" value="1"/>
</dbReference>
<dbReference type="PROSITE" id="PS50846">
    <property type="entry name" value="HMA_2"/>
    <property type="match status" value="1"/>
</dbReference>
<dbReference type="PANTHER" id="PTHR43520:SF5">
    <property type="entry name" value="CATION-TRANSPORTING P-TYPE ATPASE-RELATED"/>
    <property type="match status" value="1"/>
</dbReference>
<dbReference type="NCBIfam" id="TIGR01525">
    <property type="entry name" value="ATPase-IB_hvy"/>
    <property type="match status" value="1"/>
</dbReference>
<evidence type="ECO:0000313" key="19">
    <source>
        <dbReference type="Proteomes" id="UP000267535"/>
    </source>
</evidence>
<keyword evidence="12 15" id="KW-1133">Transmembrane helix</keyword>
<keyword evidence="10" id="KW-0460">Magnesium</keyword>
<dbReference type="GO" id="GO:0016887">
    <property type="term" value="F:ATP hydrolysis activity"/>
    <property type="evidence" value="ECO:0007669"/>
    <property type="project" value="InterPro"/>
</dbReference>
<dbReference type="InterPro" id="IPR008250">
    <property type="entry name" value="ATPase_P-typ_transduc_dom_A_sf"/>
</dbReference>
<keyword evidence="14 15" id="KW-0472">Membrane</keyword>
<dbReference type="InterPro" id="IPR018303">
    <property type="entry name" value="ATPase_P-typ_P_site"/>
</dbReference>
<organism evidence="18 19">
    <name type="scientific">Amphritea balenae</name>
    <dbReference type="NCBI Taxonomy" id="452629"/>
    <lineage>
        <taxon>Bacteria</taxon>
        <taxon>Pseudomonadati</taxon>
        <taxon>Pseudomonadota</taxon>
        <taxon>Gammaproteobacteria</taxon>
        <taxon>Oceanospirillales</taxon>
        <taxon>Oceanospirillaceae</taxon>
        <taxon>Amphritea</taxon>
    </lineage>
</organism>
<feature type="transmembrane region" description="Helical" evidence="15">
    <location>
        <begin position="454"/>
        <end position="476"/>
    </location>
</feature>
<dbReference type="InterPro" id="IPR017969">
    <property type="entry name" value="Heavy-metal-associated_CS"/>
</dbReference>
<evidence type="ECO:0000256" key="10">
    <source>
        <dbReference type="ARBA" id="ARBA00022842"/>
    </source>
</evidence>
<gene>
    <name evidence="18" type="ORF">EHS89_16655</name>
</gene>
<dbReference type="Gene3D" id="3.30.70.100">
    <property type="match status" value="1"/>
</dbReference>
<dbReference type="GO" id="GO:0043682">
    <property type="term" value="F:P-type divalent copper transporter activity"/>
    <property type="evidence" value="ECO:0007669"/>
    <property type="project" value="TreeGrafter"/>
</dbReference>
<keyword evidence="4 15" id="KW-1003">Cell membrane</keyword>
<comment type="caution">
    <text evidence="18">The sequence shown here is derived from an EMBL/GenBank/DDBJ whole genome shotgun (WGS) entry which is preliminary data.</text>
</comment>
<feature type="transmembrane region" description="Helical" evidence="15">
    <location>
        <begin position="274"/>
        <end position="296"/>
    </location>
</feature>
<evidence type="ECO:0000256" key="12">
    <source>
        <dbReference type="ARBA" id="ARBA00022989"/>
    </source>
</evidence>
<dbReference type="PRINTS" id="PR00119">
    <property type="entry name" value="CATATPASE"/>
</dbReference>
<evidence type="ECO:0000313" key="18">
    <source>
        <dbReference type="EMBL" id="RRC97804.1"/>
    </source>
</evidence>
<dbReference type="InterPro" id="IPR036412">
    <property type="entry name" value="HAD-like_sf"/>
</dbReference>
<keyword evidence="19" id="KW-1185">Reference proteome</keyword>
<dbReference type="SFLD" id="SFLDS00003">
    <property type="entry name" value="Haloacid_Dehalogenase"/>
    <property type="match status" value="1"/>
</dbReference>
<dbReference type="GO" id="GO:0055070">
    <property type="term" value="P:copper ion homeostasis"/>
    <property type="evidence" value="ECO:0007669"/>
    <property type="project" value="TreeGrafter"/>
</dbReference>
<evidence type="ECO:0000256" key="3">
    <source>
        <dbReference type="ARBA" id="ARBA00022448"/>
    </source>
</evidence>
<dbReference type="GO" id="GO:0005886">
    <property type="term" value="C:plasma membrane"/>
    <property type="evidence" value="ECO:0007669"/>
    <property type="project" value="UniProtKB-SubCell"/>
</dbReference>